<feature type="transmembrane region" description="Helical" evidence="6">
    <location>
        <begin position="307"/>
        <end position="326"/>
    </location>
</feature>
<proteinExistence type="inferred from homology"/>
<feature type="transmembrane region" description="Helical" evidence="6">
    <location>
        <begin position="218"/>
        <end position="239"/>
    </location>
</feature>
<keyword evidence="4 6" id="KW-1133">Transmembrane helix</keyword>
<feature type="transmembrane region" description="Helical" evidence="6">
    <location>
        <begin position="37"/>
        <end position="59"/>
    </location>
</feature>
<dbReference type="SUPFAM" id="SSF103481">
    <property type="entry name" value="Multidrug resistance efflux transporter EmrE"/>
    <property type="match status" value="2"/>
</dbReference>
<feature type="domain" description="EamA" evidence="7">
    <location>
        <begin position="188"/>
        <end position="326"/>
    </location>
</feature>
<evidence type="ECO:0000313" key="9">
    <source>
        <dbReference type="Proteomes" id="UP001412067"/>
    </source>
</evidence>
<evidence type="ECO:0000313" key="8">
    <source>
        <dbReference type="EMBL" id="KAK8955995.1"/>
    </source>
</evidence>
<dbReference type="Proteomes" id="UP001412067">
    <property type="component" value="Unassembled WGS sequence"/>
</dbReference>
<feature type="transmembrane region" description="Helical" evidence="6">
    <location>
        <begin position="187"/>
        <end position="206"/>
    </location>
</feature>
<accession>A0ABR2M1M1</accession>
<reference evidence="8 9" key="1">
    <citation type="journal article" date="2022" name="Nat. Plants">
        <title>Genomes of leafy and leafless Platanthera orchids illuminate the evolution of mycoheterotrophy.</title>
        <authorList>
            <person name="Li M.H."/>
            <person name="Liu K.W."/>
            <person name="Li Z."/>
            <person name="Lu H.C."/>
            <person name="Ye Q.L."/>
            <person name="Zhang D."/>
            <person name="Wang J.Y."/>
            <person name="Li Y.F."/>
            <person name="Zhong Z.M."/>
            <person name="Liu X."/>
            <person name="Yu X."/>
            <person name="Liu D.K."/>
            <person name="Tu X.D."/>
            <person name="Liu B."/>
            <person name="Hao Y."/>
            <person name="Liao X.Y."/>
            <person name="Jiang Y.T."/>
            <person name="Sun W.H."/>
            <person name="Chen J."/>
            <person name="Chen Y.Q."/>
            <person name="Ai Y."/>
            <person name="Zhai J.W."/>
            <person name="Wu S.S."/>
            <person name="Zhou Z."/>
            <person name="Hsiao Y.Y."/>
            <person name="Wu W.L."/>
            <person name="Chen Y.Y."/>
            <person name="Lin Y.F."/>
            <person name="Hsu J.L."/>
            <person name="Li C.Y."/>
            <person name="Wang Z.W."/>
            <person name="Zhao X."/>
            <person name="Zhong W.Y."/>
            <person name="Ma X.K."/>
            <person name="Ma L."/>
            <person name="Huang J."/>
            <person name="Chen G.Z."/>
            <person name="Huang M.Z."/>
            <person name="Huang L."/>
            <person name="Peng D.H."/>
            <person name="Luo Y.B."/>
            <person name="Zou S.Q."/>
            <person name="Chen S.P."/>
            <person name="Lan S."/>
            <person name="Tsai W.C."/>
            <person name="Van de Peer Y."/>
            <person name="Liu Z.J."/>
        </authorList>
    </citation>
    <scope>NUCLEOTIDE SEQUENCE [LARGE SCALE GENOMIC DNA]</scope>
    <source>
        <strain evidence="8">Lor288</strain>
    </source>
</reference>
<keyword evidence="9" id="KW-1185">Reference proteome</keyword>
<feature type="transmembrane region" description="Helical" evidence="6">
    <location>
        <begin position="282"/>
        <end position="301"/>
    </location>
</feature>
<comment type="subcellular location">
    <subcellularLocation>
        <location evidence="1 6">Membrane</location>
        <topology evidence="1 6">Multi-pass membrane protein</topology>
    </subcellularLocation>
</comment>
<name>A0ABR2M1M1_9ASPA</name>
<feature type="transmembrane region" description="Helical" evidence="6">
    <location>
        <begin position="134"/>
        <end position="152"/>
    </location>
</feature>
<keyword evidence="5 6" id="KW-0472">Membrane</keyword>
<evidence type="ECO:0000256" key="2">
    <source>
        <dbReference type="ARBA" id="ARBA00007635"/>
    </source>
</evidence>
<feature type="transmembrane region" description="Helical" evidence="6">
    <location>
        <begin position="71"/>
        <end position="92"/>
    </location>
</feature>
<protein>
    <recommendedName>
        <fullName evidence="6">WAT1-related protein</fullName>
    </recommendedName>
</protein>
<evidence type="ECO:0000259" key="7">
    <source>
        <dbReference type="Pfam" id="PF00892"/>
    </source>
</evidence>
<dbReference type="EMBL" id="JBBWWR010000013">
    <property type="protein sequence ID" value="KAK8955995.1"/>
    <property type="molecule type" value="Genomic_DNA"/>
</dbReference>
<organism evidence="8 9">
    <name type="scientific">Platanthera guangdongensis</name>
    <dbReference type="NCBI Taxonomy" id="2320717"/>
    <lineage>
        <taxon>Eukaryota</taxon>
        <taxon>Viridiplantae</taxon>
        <taxon>Streptophyta</taxon>
        <taxon>Embryophyta</taxon>
        <taxon>Tracheophyta</taxon>
        <taxon>Spermatophyta</taxon>
        <taxon>Magnoliopsida</taxon>
        <taxon>Liliopsida</taxon>
        <taxon>Asparagales</taxon>
        <taxon>Orchidaceae</taxon>
        <taxon>Orchidoideae</taxon>
        <taxon>Orchideae</taxon>
        <taxon>Orchidinae</taxon>
        <taxon>Platanthera</taxon>
    </lineage>
</organism>
<evidence type="ECO:0000256" key="4">
    <source>
        <dbReference type="ARBA" id="ARBA00022989"/>
    </source>
</evidence>
<comment type="similarity">
    <text evidence="2 6">Belongs to the drug/metabolite transporter (DMT) superfamily. Plant drug/metabolite exporter (P-DME) (TC 2.A.7.4) family.</text>
</comment>
<comment type="caution">
    <text evidence="8">The sequence shown here is derived from an EMBL/GenBank/DDBJ whole genome shotgun (WGS) entry which is preliminary data.</text>
</comment>
<dbReference type="Pfam" id="PF00892">
    <property type="entry name" value="EamA"/>
    <property type="match status" value="2"/>
</dbReference>
<keyword evidence="3 6" id="KW-0812">Transmembrane</keyword>
<evidence type="ECO:0000256" key="6">
    <source>
        <dbReference type="RuleBase" id="RU363077"/>
    </source>
</evidence>
<feature type="transmembrane region" description="Helical" evidence="6">
    <location>
        <begin position="104"/>
        <end position="122"/>
    </location>
</feature>
<evidence type="ECO:0000256" key="1">
    <source>
        <dbReference type="ARBA" id="ARBA00004141"/>
    </source>
</evidence>
<feature type="domain" description="EamA" evidence="7">
    <location>
        <begin position="13"/>
        <end position="149"/>
    </location>
</feature>
<dbReference type="InterPro" id="IPR030184">
    <property type="entry name" value="WAT1-related"/>
</dbReference>
<feature type="transmembrane region" description="Helical" evidence="6">
    <location>
        <begin position="254"/>
        <end position="275"/>
    </location>
</feature>
<gene>
    <name evidence="8" type="ORF">KSP40_PGU008929</name>
</gene>
<sequence length="401" mass="43155">MEKGKGCLQAFSMVAVQAGYAGLNVLSKLALDSGTSPLVLIAYRQIVSTLLVAPFAIFHERKAASKITGRILLHIFVSAIFGATLNQLLYFIGLQYTTPTIASALSNVLPAMTFIMALPFRIETADMKTSSGQAKVVGTAFSIGGSMLMTFYKGPLIHVPSSSIHWRYAEGAVESNGATLTSRGKEAIGAMLVLASCIAWAAWFIIQAKMSQSFSAPYTNSTLFSAMAALQCLLIGIIGERDFNRWALGLDIRLVAVLYIGVVCSGFAVLLMTWAIEKRGPLFVSMFSPVQLMIVAVLGWAILDEKIYLSSALGSVVIVLGLYMVLWGKGRELKAKASVEGEKETYEGGDVEGKQETKGALAIYSPTANAYPKETKGALAIYSHTANAYPKEKKEDKVEEV</sequence>
<dbReference type="InterPro" id="IPR037185">
    <property type="entry name" value="EmrE-like"/>
</dbReference>
<evidence type="ECO:0000256" key="5">
    <source>
        <dbReference type="ARBA" id="ARBA00023136"/>
    </source>
</evidence>
<evidence type="ECO:0000256" key="3">
    <source>
        <dbReference type="ARBA" id="ARBA00022692"/>
    </source>
</evidence>
<dbReference type="PANTHER" id="PTHR31218">
    <property type="entry name" value="WAT1-RELATED PROTEIN"/>
    <property type="match status" value="1"/>
</dbReference>
<dbReference type="InterPro" id="IPR000620">
    <property type="entry name" value="EamA_dom"/>
</dbReference>